<gene>
    <name evidence="4" type="ORF">ABWK59_11970</name>
</gene>
<sequence length="893" mass="91310">MAAATVVLGLPTPATAAGSTMLIVNNATGSNCSDTGPGTLAQPYCTISAAAKVVQPGQTVKVLPSSRLYTGDTVRLTRSGTPEQPITFLGGQTSSDAMSMPLLTGGTSSFVLNNVHDVVIKGFRYDRVKDPIVITDSSRITVDQNWFSTTSGTADIRVSGTSDHVTVSRGLFPDTLGVAVDSGARSTLITGNDFSRTTTSAVTVKDAPQTAVTNNTIAFSCQESVLVDGASPGAVIENNVITADHPATTKDYPAECDAAHRGEAEISLSAGSVTDSKVDYNTVHPWPDAAAYRWNGTAYPTPAAFTTATGQGAHDTDLDVAFVEDFPAWPFHRLPAGAGAAVDSADPTAPGTGTDIFGSKPVDDPRTANTAPAGGVRDRGAYENVGLQGTLTVRGTQIPNPRGPVPLTVKATATATESFGTSAVTYTFDFGDGTAPAVSTTPEATHTYTVPGSYVVTATLTTANGARTTTDGSTVTVTPAGDLAPDFTAEKKDDAGTFVLTPAVTSPWPLTKAVLTIPYGGDFDVTDGRAVWFRFDKPGTYNVTLTATDAVGHQATTTKAVTVQFSAEQLAMLPGERVQLVARTADSLLGIGANYTSGIWGTPSNLPPNSSGVQASSVGSMASTVSGDGYLRAFYVAGTEIYGVDRNLAGARQEAMGTSDRGTWFGSSALSLHGAGYLSGVTQVSAASIGRYTHVVALAAYGRVYETTGDHASGTWTPWGDVTAAAHLPAGATQIAAGTTGNSLHIAALGADGHIRVADGDYTRGTWGSGDLTAYIGGPSQITQLTAATLGSKFHVLALSGGNVHQTSGDYAAGNWSSWANVSSVIGLPGAVTQVSAAATGNSLRLFGVSGGHVYNANGDYTQGRWWPWADVTAPGAAGTTAPVTAVTAAGTN</sequence>
<feature type="chain" id="PRO_5043594101" evidence="2">
    <location>
        <begin position="17"/>
        <end position="893"/>
    </location>
</feature>
<dbReference type="SMART" id="SM00089">
    <property type="entry name" value="PKD"/>
    <property type="match status" value="2"/>
</dbReference>
<dbReference type="AlphaFoldDB" id="A0AAU8JWD7"/>
<dbReference type="InterPro" id="IPR012334">
    <property type="entry name" value="Pectin_lyas_fold"/>
</dbReference>
<dbReference type="PROSITE" id="PS50093">
    <property type="entry name" value="PKD"/>
    <property type="match status" value="2"/>
</dbReference>
<feature type="domain" description="PKD" evidence="3">
    <location>
        <begin position="521"/>
        <end position="570"/>
    </location>
</feature>
<dbReference type="KEGG" id="kcm:ABWK59_11970"/>
<dbReference type="EMBL" id="CP159872">
    <property type="protein sequence ID" value="XCM79593.1"/>
    <property type="molecule type" value="Genomic_DNA"/>
</dbReference>
<evidence type="ECO:0000256" key="1">
    <source>
        <dbReference type="SAM" id="MobiDB-lite"/>
    </source>
</evidence>
<reference evidence="4" key="1">
    <citation type="submission" date="2024-06" db="EMBL/GenBank/DDBJ databases">
        <title>The genome sequences of Kitasatospora sp. strain HUAS MG31.</title>
        <authorList>
            <person name="Mo P."/>
        </authorList>
    </citation>
    <scope>NUCLEOTIDE SEQUENCE</scope>
    <source>
        <strain evidence="4">HUAS MG31</strain>
    </source>
</reference>
<dbReference type="InterPro" id="IPR007742">
    <property type="entry name" value="NosD_dom"/>
</dbReference>
<feature type="domain" description="PKD" evidence="3">
    <location>
        <begin position="417"/>
        <end position="482"/>
    </location>
</feature>
<feature type="signal peptide" evidence="2">
    <location>
        <begin position="1"/>
        <end position="16"/>
    </location>
</feature>
<dbReference type="SUPFAM" id="SSF49299">
    <property type="entry name" value="PKD domain"/>
    <property type="match status" value="2"/>
</dbReference>
<dbReference type="Gene3D" id="2.160.20.10">
    <property type="entry name" value="Single-stranded right-handed beta-helix, Pectin lyase-like"/>
    <property type="match status" value="1"/>
</dbReference>
<organism evidence="4">
    <name type="scientific">Kitasatospora camelliae</name>
    <dbReference type="NCBI Taxonomy" id="3156397"/>
    <lineage>
        <taxon>Bacteria</taxon>
        <taxon>Bacillati</taxon>
        <taxon>Actinomycetota</taxon>
        <taxon>Actinomycetes</taxon>
        <taxon>Kitasatosporales</taxon>
        <taxon>Streptomycetaceae</taxon>
        <taxon>Kitasatospora</taxon>
    </lineage>
</organism>
<feature type="region of interest" description="Disordered" evidence="1">
    <location>
        <begin position="355"/>
        <end position="377"/>
    </location>
</feature>
<proteinExistence type="predicted"/>
<dbReference type="Pfam" id="PF05048">
    <property type="entry name" value="NosD"/>
    <property type="match status" value="1"/>
</dbReference>
<evidence type="ECO:0000256" key="2">
    <source>
        <dbReference type="SAM" id="SignalP"/>
    </source>
</evidence>
<dbReference type="RefSeq" id="WP_354640371.1">
    <property type="nucleotide sequence ID" value="NZ_CP159872.1"/>
</dbReference>
<dbReference type="SUPFAM" id="SSF51126">
    <property type="entry name" value="Pectin lyase-like"/>
    <property type="match status" value="1"/>
</dbReference>
<dbReference type="GO" id="GO:0005975">
    <property type="term" value="P:carbohydrate metabolic process"/>
    <property type="evidence" value="ECO:0007669"/>
    <property type="project" value="UniProtKB-ARBA"/>
</dbReference>
<dbReference type="InterPro" id="IPR000601">
    <property type="entry name" value="PKD_dom"/>
</dbReference>
<keyword evidence="2" id="KW-0732">Signal</keyword>
<accession>A0AAU8JWD7</accession>
<dbReference type="SUPFAM" id="SSF89372">
    <property type="entry name" value="Fucose-specific lectin"/>
    <property type="match status" value="1"/>
</dbReference>
<name>A0AAU8JWD7_9ACTN</name>
<dbReference type="Gene3D" id="2.60.40.10">
    <property type="entry name" value="Immunoglobulins"/>
    <property type="match status" value="2"/>
</dbReference>
<dbReference type="InterPro" id="IPR011050">
    <property type="entry name" value="Pectin_lyase_fold/virulence"/>
</dbReference>
<dbReference type="Pfam" id="PF18911">
    <property type="entry name" value="PKD_4"/>
    <property type="match status" value="1"/>
</dbReference>
<evidence type="ECO:0000313" key="4">
    <source>
        <dbReference type="EMBL" id="XCM79593.1"/>
    </source>
</evidence>
<evidence type="ECO:0000259" key="3">
    <source>
        <dbReference type="PROSITE" id="PS50093"/>
    </source>
</evidence>
<dbReference type="InterPro" id="IPR013783">
    <property type="entry name" value="Ig-like_fold"/>
</dbReference>
<dbReference type="CDD" id="cd00146">
    <property type="entry name" value="PKD"/>
    <property type="match status" value="2"/>
</dbReference>
<dbReference type="Gene3D" id="2.120.10.70">
    <property type="entry name" value="Fucose-specific lectin"/>
    <property type="match status" value="1"/>
</dbReference>
<protein>
    <submittedName>
        <fullName evidence="4">PKD domain-containing protein</fullName>
    </submittedName>
</protein>
<dbReference type="Pfam" id="PF00801">
    <property type="entry name" value="PKD"/>
    <property type="match status" value="1"/>
</dbReference>
<dbReference type="InterPro" id="IPR022409">
    <property type="entry name" value="PKD/Chitinase_dom"/>
</dbReference>
<dbReference type="InterPro" id="IPR035986">
    <property type="entry name" value="PKD_dom_sf"/>
</dbReference>